<evidence type="ECO:0000313" key="1">
    <source>
        <dbReference type="EMBL" id="KAJ2972234.1"/>
    </source>
</evidence>
<comment type="caution">
    <text evidence="1">The sequence shown here is derived from an EMBL/GenBank/DDBJ whole genome shotgun (WGS) entry which is preliminary data.</text>
</comment>
<name>A0ACC1N1A7_9HYPO</name>
<proteinExistence type="predicted"/>
<sequence length="339" mass="38251">MTTLEADISLYKAEQEAIPFTLANEDAWVDYKEFRPTYPQSMLDLWFDYHSRHGGNFDAVHDVGAGKSTFQFCYPTVGGGILSQLLARSFNHVFVSDPGQANLTAARAALRPASQFTLQLATGEESWLPTSSIDFVAMGECFHWMDTERALAAASSSLKPGGTFAAVFYSVTMHFPQHPRLDALLQNAEIEAFRGFYNDSARFQSPEMMAAPPRMQRGFNTLELPDEKTSGFHDWTRVNINLHGRSDVDAFNFVPEELFPIPASQVKASERVIELEDKSWSREVDVDYVKRFLLSISLPYDERCWGHPSWVEFERIINDEFGGKVIAEWPVAIILGSKK</sequence>
<dbReference type="Proteomes" id="UP001143910">
    <property type="component" value="Unassembled WGS sequence"/>
</dbReference>
<dbReference type="EMBL" id="JANJQO010001190">
    <property type="protein sequence ID" value="KAJ2972234.1"/>
    <property type="molecule type" value="Genomic_DNA"/>
</dbReference>
<protein>
    <submittedName>
        <fullName evidence="1">Uncharacterized protein</fullName>
    </submittedName>
</protein>
<keyword evidence="2" id="KW-1185">Reference proteome</keyword>
<organism evidence="1 2">
    <name type="scientific">Zarea fungicola</name>
    <dbReference type="NCBI Taxonomy" id="93591"/>
    <lineage>
        <taxon>Eukaryota</taxon>
        <taxon>Fungi</taxon>
        <taxon>Dikarya</taxon>
        <taxon>Ascomycota</taxon>
        <taxon>Pezizomycotina</taxon>
        <taxon>Sordariomycetes</taxon>
        <taxon>Hypocreomycetidae</taxon>
        <taxon>Hypocreales</taxon>
        <taxon>Cordycipitaceae</taxon>
        <taxon>Zarea</taxon>
    </lineage>
</organism>
<evidence type="ECO:0000313" key="2">
    <source>
        <dbReference type="Proteomes" id="UP001143910"/>
    </source>
</evidence>
<accession>A0ACC1N1A7</accession>
<gene>
    <name evidence="1" type="ORF">NQ176_g7273</name>
</gene>
<reference evidence="1" key="1">
    <citation type="submission" date="2022-08" db="EMBL/GenBank/DDBJ databases">
        <title>Genome Sequence of Lecanicillium fungicola.</title>
        <authorList>
            <person name="Buettner E."/>
        </authorList>
    </citation>
    <scope>NUCLEOTIDE SEQUENCE</scope>
    <source>
        <strain evidence="1">Babe33</strain>
    </source>
</reference>